<gene>
    <name evidence="10" type="ORF">L2764_16660</name>
</gene>
<keyword evidence="6 8" id="KW-1133">Transmembrane helix</keyword>
<feature type="transmembrane region" description="Helical" evidence="8">
    <location>
        <begin position="507"/>
        <end position="525"/>
    </location>
</feature>
<dbReference type="InterPro" id="IPR005829">
    <property type="entry name" value="Sugar_transporter_CS"/>
</dbReference>
<feature type="transmembrane region" description="Helical" evidence="8">
    <location>
        <begin position="159"/>
        <end position="180"/>
    </location>
</feature>
<dbReference type="EMBL" id="JAKIKS010000072">
    <property type="protein sequence ID" value="MCL1126060.1"/>
    <property type="molecule type" value="Genomic_DNA"/>
</dbReference>
<accession>A0ABT0LEZ4</accession>
<name>A0ABT0LEZ4_9GAMM</name>
<feature type="transmembrane region" description="Helical" evidence="8">
    <location>
        <begin position="294"/>
        <end position="315"/>
    </location>
</feature>
<feature type="transmembrane region" description="Helical" evidence="8">
    <location>
        <begin position="253"/>
        <end position="273"/>
    </location>
</feature>
<dbReference type="Pfam" id="PF07690">
    <property type="entry name" value="MFS_1"/>
    <property type="match status" value="1"/>
</dbReference>
<evidence type="ECO:0000256" key="3">
    <source>
        <dbReference type="ARBA" id="ARBA00022448"/>
    </source>
</evidence>
<evidence type="ECO:0000259" key="9">
    <source>
        <dbReference type="PROSITE" id="PS50850"/>
    </source>
</evidence>
<dbReference type="InterPro" id="IPR020846">
    <property type="entry name" value="MFS_dom"/>
</dbReference>
<evidence type="ECO:0000256" key="6">
    <source>
        <dbReference type="ARBA" id="ARBA00022989"/>
    </source>
</evidence>
<feature type="transmembrane region" description="Helical" evidence="8">
    <location>
        <begin position="186"/>
        <end position="209"/>
    </location>
</feature>
<dbReference type="PANTHER" id="PTHR42718:SF9">
    <property type="entry name" value="MAJOR FACILITATOR SUPERFAMILY MULTIDRUG TRANSPORTER MFSC"/>
    <property type="match status" value="1"/>
</dbReference>
<dbReference type="PROSITE" id="PS00217">
    <property type="entry name" value="SUGAR_TRANSPORT_2"/>
    <property type="match status" value="1"/>
</dbReference>
<keyword evidence="7 8" id="KW-0472">Membrane</keyword>
<dbReference type="NCBIfam" id="TIGR00711">
    <property type="entry name" value="efflux_EmrB"/>
    <property type="match status" value="1"/>
</dbReference>
<dbReference type="Proteomes" id="UP001203423">
    <property type="component" value="Unassembled WGS sequence"/>
</dbReference>
<dbReference type="RefSeq" id="WP_248941395.1">
    <property type="nucleotide sequence ID" value="NZ_JAKIKS010000072.1"/>
</dbReference>
<protein>
    <submittedName>
        <fullName evidence="10">DHA2 family efflux MFS transporter permease subunit</fullName>
    </submittedName>
</protein>
<feature type="transmembrane region" description="Helical" evidence="8">
    <location>
        <begin position="321"/>
        <end position="343"/>
    </location>
</feature>
<keyword evidence="11" id="KW-1185">Reference proteome</keyword>
<keyword evidence="5 8" id="KW-0812">Transmembrane</keyword>
<reference evidence="10 11" key="1">
    <citation type="submission" date="2022-01" db="EMBL/GenBank/DDBJ databases">
        <title>Whole genome-based taxonomy of the Shewanellaceae.</title>
        <authorList>
            <person name="Martin-Rodriguez A.J."/>
        </authorList>
    </citation>
    <scope>NUCLEOTIDE SEQUENCE [LARGE SCALE GENOMIC DNA]</scope>
    <source>
        <strain evidence="10 11">DSM 17177</strain>
    </source>
</reference>
<keyword evidence="3" id="KW-0813">Transport</keyword>
<feature type="transmembrane region" description="Helical" evidence="8">
    <location>
        <begin position="383"/>
        <end position="402"/>
    </location>
</feature>
<evidence type="ECO:0000256" key="1">
    <source>
        <dbReference type="ARBA" id="ARBA00004651"/>
    </source>
</evidence>
<evidence type="ECO:0000256" key="8">
    <source>
        <dbReference type="SAM" id="Phobius"/>
    </source>
</evidence>
<comment type="subcellular location">
    <subcellularLocation>
        <location evidence="1">Cell membrane</location>
        <topology evidence="1">Multi-pass membrane protein</topology>
    </subcellularLocation>
</comment>
<dbReference type="PROSITE" id="PS50850">
    <property type="entry name" value="MFS"/>
    <property type="match status" value="1"/>
</dbReference>
<sequence>MTDTFAKVNPVAIAERSNGHIVDYSQGSQRAWIAIFGGLVGAFMAILDIQITNSSLKEIQGGLGATVEEGSWISTSYLVAEMIAIPLSGWLSKVCDVRRYAIWNTVLFIMASLLCSISWNLESMITFRAMQGFFGGALIPMAFSLILEKIPIDKRSIGMALFGLTATFAPSIGPTFGGWLTEQFNWSYLFYINVPPGIIVIAMFAYGLPKKTGRWSEFKKGDFSGIVTMALGLGALEVVLEDGNRKGWFDSDIMRNLAIIAVINITLFVYLQLRKSAPLVNLRLFAKRDFVLSTLAYFFLGWGLFAGIYMVPLYLAQIQNYSAMEIGEVLMWMGFPQLFLLPLMPKIMQKIDSRYLVSFGFFMFGMSYYLNSHMTLDFAGEQMILSMVVRAMGLPFVIVPLGTLATDYLKVEENASASTLLNVMRNLGGAFGIALVATFIDNLTRMHLSQMRETIPAVSVQAAQYLQQTAQVLQLAGSNAVMANQQANKLLMQTMQQQASIQAYNDVFLIVASILLFAAVIVLGIRKAN</sequence>
<evidence type="ECO:0000256" key="4">
    <source>
        <dbReference type="ARBA" id="ARBA00022475"/>
    </source>
</evidence>
<evidence type="ECO:0000313" key="10">
    <source>
        <dbReference type="EMBL" id="MCL1126060.1"/>
    </source>
</evidence>
<feature type="transmembrane region" description="Helical" evidence="8">
    <location>
        <begin position="221"/>
        <end position="241"/>
    </location>
</feature>
<feature type="transmembrane region" description="Helical" evidence="8">
    <location>
        <begin position="31"/>
        <end position="51"/>
    </location>
</feature>
<dbReference type="InterPro" id="IPR036259">
    <property type="entry name" value="MFS_trans_sf"/>
</dbReference>
<dbReference type="InterPro" id="IPR011701">
    <property type="entry name" value="MFS"/>
</dbReference>
<comment type="similarity">
    <text evidence="2">Belongs to the major facilitator superfamily. EmrB family.</text>
</comment>
<evidence type="ECO:0000256" key="2">
    <source>
        <dbReference type="ARBA" id="ARBA00008537"/>
    </source>
</evidence>
<feature type="transmembrane region" description="Helical" evidence="8">
    <location>
        <begin position="423"/>
        <end position="440"/>
    </location>
</feature>
<dbReference type="SUPFAM" id="SSF103473">
    <property type="entry name" value="MFS general substrate transporter"/>
    <property type="match status" value="1"/>
</dbReference>
<dbReference type="CDD" id="cd17503">
    <property type="entry name" value="MFS_LmrB_MDR_like"/>
    <property type="match status" value="1"/>
</dbReference>
<feature type="transmembrane region" description="Helical" evidence="8">
    <location>
        <begin position="355"/>
        <end position="371"/>
    </location>
</feature>
<feature type="transmembrane region" description="Helical" evidence="8">
    <location>
        <begin position="125"/>
        <end position="147"/>
    </location>
</feature>
<feature type="transmembrane region" description="Helical" evidence="8">
    <location>
        <begin position="71"/>
        <end position="91"/>
    </location>
</feature>
<dbReference type="InterPro" id="IPR004638">
    <property type="entry name" value="EmrB-like"/>
</dbReference>
<dbReference type="Gene3D" id="1.20.1250.20">
    <property type="entry name" value="MFS general substrate transporter like domains"/>
    <property type="match status" value="1"/>
</dbReference>
<evidence type="ECO:0000313" key="11">
    <source>
        <dbReference type="Proteomes" id="UP001203423"/>
    </source>
</evidence>
<feature type="domain" description="Major facilitator superfamily (MFS) profile" evidence="9">
    <location>
        <begin position="34"/>
        <end position="529"/>
    </location>
</feature>
<feature type="transmembrane region" description="Helical" evidence="8">
    <location>
        <begin position="100"/>
        <end position="119"/>
    </location>
</feature>
<keyword evidence="4" id="KW-1003">Cell membrane</keyword>
<comment type="caution">
    <text evidence="10">The sequence shown here is derived from an EMBL/GenBank/DDBJ whole genome shotgun (WGS) entry which is preliminary data.</text>
</comment>
<dbReference type="PANTHER" id="PTHR42718">
    <property type="entry name" value="MAJOR FACILITATOR SUPERFAMILY MULTIDRUG TRANSPORTER MFSC"/>
    <property type="match status" value="1"/>
</dbReference>
<evidence type="ECO:0000256" key="7">
    <source>
        <dbReference type="ARBA" id="ARBA00023136"/>
    </source>
</evidence>
<organism evidence="10 11">
    <name type="scientific">Shewanella surugensis</name>
    <dbReference type="NCBI Taxonomy" id="212020"/>
    <lineage>
        <taxon>Bacteria</taxon>
        <taxon>Pseudomonadati</taxon>
        <taxon>Pseudomonadota</taxon>
        <taxon>Gammaproteobacteria</taxon>
        <taxon>Alteromonadales</taxon>
        <taxon>Shewanellaceae</taxon>
        <taxon>Shewanella</taxon>
    </lineage>
</organism>
<evidence type="ECO:0000256" key="5">
    <source>
        <dbReference type="ARBA" id="ARBA00022692"/>
    </source>
</evidence>
<proteinExistence type="inferred from homology"/>